<comment type="caution">
    <text evidence="2">The sequence shown here is derived from an EMBL/GenBank/DDBJ whole genome shotgun (WGS) entry which is preliminary data.</text>
</comment>
<evidence type="ECO:0000313" key="3">
    <source>
        <dbReference type="Proteomes" id="UP001642464"/>
    </source>
</evidence>
<gene>
    <name evidence="2" type="ORF">SCF082_LOCUS22726</name>
</gene>
<feature type="region of interest" description="Disordered" evidence="1">
    <location>
        <begin position="264"/>
        <end position="312"/>
    </location>
</feature>
<feature type="region of interest" description="Disordered" evidence="1">
    <location>
        <begin position="67"/>
        <end position="128"/>
    </location>
</feature>
<proteinExistence type="predicted"/>
<organism evidence="2 3">
    <name type="scientific">Durusdinium trenchii</name>
    <dbReference type="NCBI Taxonomy" id="1381693"/>
    <lineage>
        <taxon>Eukaryota</taxon>
        <taxon>Sar</taxon>
        <taxon>Alveolata</taxon>
        <taxon>Dinophyceae</taxon>
        <taxon>Suessiales</taxon>
        <taxon>Symbiodiniaceae</taxon>
        <taxon>Durusdinium</taxon>
    </lineage>
</organism>
<feature type="region of interest" description="Disordered" evidence="1">
    <location>
        <begin position="1"/>
        <end position="47"/>
    </location>
</feature>
<name>A0ABP0LHQ7_9DINO</name>
<accession>A0ABP0LHQ7</accession>
<dbReference type="Proteomes" id="UP001642464">
    <property type="component" value="Unassembled WGS sequence"/>
</dbReference>
<sequence length="333" mass="36970">MATPPPRVKRSDTAVSDPKQSARRKQLEHVSPRTMHYSPEADHGEGAEKCVGCEEAECIVCREADMGLKSKRKKPASPALSRAEVPEPAKVSSALHRAATVNVPDASSSGKKVPKPIAPASPVNDDDDDQELTLEMMRARKAAHARFMRFSRSSEKLALLYEQWVQCEGHWKESSFVKELRVTNRSRKKGARKWMTKQELIQKFGSERLAMRIIEAKQNDPVLAKSQIRCHPDCPDEPELVQYLVWDMDAEEDTEDIVTNNLFQAVDDDGNKGGKEKKSKSKKKSKRPTSSSSSSCGSDSGDSSGSSSSATSDSWFKYNIRFANSLPQANIVM</sequence>
<reference evidence="2 3" key="1">
    <citation type="submission" date="2024-02" db="EMBL/GenBank/DDBJ databases">
        <authorList>
            <person name="Chen Y."/>
            <person name="Shah S."/>
            <person name="Dougan E. K."/>
            <person name="Thang M."/>
            <person name="Chan C."/>
        </authorList>
    </citation>
    <scope>NUCLEOTIDE SEQUENCE [LARGE SCALE GENOMIC DNA]</scope>
</reference>
<dbReference type="EMBL" id="CAXAMM010016358">
    <property type="protein sequence ID" value="CAK9038698.1"/>
    <property type="molecule type" value="Genomic_DNA"/>
</dbReference>
<evidence type="ECO:0000256" key="1">
    <source>
        <dbReference type="SAM" id="MobiDB-lite"/>
    </source>
</evidence>
<feature type="compositionally biased region" description="Basic residues" evidence="1">
    <location>
        <begin position="277"/>
        <end position="287"/>
    </location>
</feature>
<feature type="compositionally biased region" description="Low complexity" evidence="1">
    <location>
        <begin position="288"/>
        <end position="312"/>
    </location>
</feature>
<keyword evidence="3" id="KW-1185">Reference proteome</keyword>
<evidence type="ECO:0000313" key="2">
    <source>
        <dbReference type="EMBL" id="CAK9038698.1"/>
    </source>
</evidence>
<protein>
    <submittedName>
        <fullName evidence="2">Uncharacterized protein</fullName>
    </submittedName>
</protein>